<keyword evidence="2" id="KW-1185">Reference proteome</keyword>
<organism evidence="1 2">
    <name type="scientific">Thermithiobacillus plumbiphilus</name>
    <dbReference type="NCBI Taxonomy" id="1729899"/>
    <lineage>
        <taxon>Bacteria</taxon>
        <taxon>Pseudomonadati</taxon>
        <taxon>Pseudomonadota</taxon>
        <taxon>Acidithiobacillia</taxon>
        <taxon>Acidithiobacillales</taxon>
        <taxon>Thermithiobacillaceae</taxon>
        <taxon>Thermithiobacillus</taxon>
    </lineage>
</organism>
<dbReference type="Proteomes" id="UP001446205">
    <property type="component" value="Unassembled WGS sequence"/>
</dbReference>
<proteinExistence type="predicted"/>
<dbReference type="Pfam" id="PF03692">
    <property type="entry name" value="CxxCxxCC"/>
    <property type="match status" value="1"/>
</dbReference>
<accession>A0ABU9D5E4</accession>
<name>A0ABU9D5E4_9PROT</name>
<dbReference type="PANTHER" id="PTHR37421:SF1">
    <property type="entry name" value="UPF0260 PROTEIN YCGN"/>
    <property type="match status" value="1"/>
</dbReference>
<dbReference type="EMBL" id="JBBPCO010000002">
    <property type="protein sequence ID" value="MEK8088774.1"/>
    <property type="molecule type" value="Genomic_DNA"/>
</dbReference>
<dbReference type="PIRSF" id="PIRSF006173">
    <property type="entry name" value="UCP006173"/>
    <property type="match status" value="1"/>
</dbReference>
<sequence>MTEQPFWRIRTLVEMSEREWESLCDGCGLCCLEKFEDRDSGELVFSTMPCSQLDVQTCRCKVYDNRHAVVPDCVPIEPTKMQEYRWLPESCAYRLVFEGRDLPDWHPLKTGCPDSTRVAGMGVDQIATPAGRNRLRRRLRGKFSQGG</sequence>
<dbReference type="InterPro" id="IPR005358">
    <property type="entry name" value="Puta_zinc/iron-chelating_dom"/>
</dbReference>
<dbReference type="InterPro" id="IPR008228">
    <property type="entry name" value="UCP006173"/>
</dbReference>
<protein>
    <submittedName>
        <fullName evidence="1">YcgN family cysteine cluster protein</fullName>
    </submittedName>
</protein>
<reference evidence="1 2" key="1">
    <citation type="submission" date="2024-04" db="EMBL/GenBank/DDBJ databases">
        <authorList>
            <person name="Abashina T."/>
            <person name="Shaikin A."/>
        </authorList>
    </citation>
    <scope>NUCLEOTIDE SEQUENCE [LARGE SCALE GENOMIC DNA]</scope>
    <source>
        <strain evidence="1 2">AAFK</strain>
    </source>
</reference>
<comment type="caution">
    <text evidence="1">The sequence shown here is derived from an EMBL/GenBank/DDBJ whole genome shotgun (WGS) entry which is preliminary data.</text>
</comment>
<dbReference type="NCBIfam" id="NF003501">
    <property type="entry name" value="PRK05170.1-5"/>
    <property type="match status" value="1"/>
</dbReference>
<evidence type="ECO:0000313" key="2">
    <source>
        <dbReference type="Proteomes" id="UP001446205"/>
    </source>
</evidence>
<dbReference type="RefSeq" id="WP_341369839.1">
    <property type="nucleotide sequence ID" value="NZ_JBBPCO010000002.1"/>
</dbReference>
<gene>
    <name evidence="1" type="ORF">WOB96_03265</name>
</gene>
<evidence type="ECO:0000313" key="1">
    <source>
        <dbReference type="EMBL" id="MEK8088774.1"/>
    </source>
</evidence>
<dbReference type="PANTHER" id="PTHR37421">
    <property type="entry name" value="UPF0260 PROTEIN YCGN"/>
    <property type="match status" value="1"/>
</dbReference>